<dbReference type="InterPro" id="IPR008969">
    <property type="entry name" value="CarboxyPept-like_regulatory"/>
</dbReference>
<dbReference type="SUPFAM" id="SSF56935">
    <property type="entry name" value="Porins"/>
    <property type="match status" value="1"/>
</dbReference>
<keyword evidence="4 7" id="KW-0812">Transmembrane</keyword>
<dbReference type="InterPro" id="IPR036942">
    <property type="entry name" value="Beta-barrel_TonB_sf"/>
</dbReference>
<evidence type="ECO:0000256" key="5">
    <source>
        <dbReference type="ARBA" id="ARBA00023136"/>
    </source>
</evidence>
<protein>
    <submittedName>
        <fullName evidence="10">SusC/RagA family TonB-linked outer membrane protein</fullName>
    </submittedName>
</protein>
<dbReference type="Gene3D" id="2.40.170.20">
    <property type="entry name" value="TonB-dependent receptor, beta-barrel domain"/>
    <property type="match status" value="1"/>
</dbReference>
<dbReference type="InterPro" id="IPR012910">
    <property type="entry name" value="Plug_dom"/>
</dbReference>
<keyword evidence="3 7" id="KW-1134">Transmembrane beta strand</keyword>
<comment type="caution">
    <text evidence="10">The sequence shown here is derived from an EMBL/GenBank/DDBJ whole genome shotgun (WGS) entry which is preliminary data.</text>
</comment>
<dbReference type="Pfam" id="PF07715">
    <property type="entry name" value="Plug"/>
    <property type="match status" value="1"/>
</dbReference>
<evidence type="ECO:0000256" key="6">
    <source>
        <dbReference type="ARBA" id="ARBA00023237"/>
    </source>
</evidence>
<dbReference type="InterPro" id="IPR037066">
    <property type="entry name" value="Plug_dom_sf"/>
</dbReference>
<accession>A0A4Z0V298</accession>
<proteinExistence type="inferred from homology"/>
<feature type="domain" description="TonB-dependent receptor plug" evidence="9">
    <location>
        <begin position="105"/>
        <end position="223"/>
    </location>
</feature>
<dbReference type="PROSITE" id="PS52016">
    <property type="entry name" value="TONB_DEPENDENT_REC_3"/>
    <property type="match status" value="1"/>
</dbReference>
<dbReference type="Pfam" id="PF13715">
    <property type="entry name" value="CarbopepD_reg_2"/>
    <property type="match status" value="1"/>
</dbReference>
<keyword evidence="11" id="KW-1185">Reference proteome</keyword>
<name>A0A4Z0V298_9BACT</name>
<evidence type="ECO:0000256" key="8">
    <source>
        <dbReference type="SAM" id="MobiDB-lite"/>
    </source>
</evidence>
<dbReference type="SUPFAM" id="SSF49464">
    <property type="entry name" value="Carboxypeptidase regulatory domain-like"/>
    <property type="match status" value="1"/>
</dbReference>
<reference evidence="10 11" key="1">
    <citation type="submission" date="2019-02" db="EMBL/GenBank/DDBJ databases">
        <title>Isolation and identification of novel species under the genus Muribaculum.</title>
        <authorList>
            <person name="Miyake S."/>
            <person name="Ding Y."/>
            <person name="Low A."/>
            <person name="Soh M."/>
            <person name="Seedorf H."/>
        </authorList>
    </citation>
    <scope>NUCLEOTIDE SEQUENCE [LARGE SCALE GENOMIC DNA]</scope>
    <source>
        <strain evidence="10 11">TLL-A3</strain>
    </source>
</reference>
<evidence type="ECO:0000256" key="3">
    <source>
        <dbReference type="ARBA" id="ARBA00022452"/>
    </source>
</evidence>
<evidence type="ECO:0000259" key="9">
    <source>
        <dbReference type="Pfam" id="PF07715"/>
    </source>
</evidence>
<dbReference type="Gene3D" id="2.60.40.1120">
    <property type="entry name" value="Carboxypeptidase-like, regulatory domain"/>
    <property type="match status" value="1"/>
</dbReference>
<keyword evidence="5 7" id="KW-0472">Membrane</keyword>
<sequence>MTGTGTENTKISVYRGVVIDDEGEPLPGVSVTVVGQKGLGAATNIEGEFSLRYEKSKCVLKFSYVGMKTQEVRANAGKRMTVQLETDATVLGTAVANGIYTRNIESFTGSVSTFNKDDLKMISANNILKGLSALDPSIIMPENTLMGSDPNTLPSLTINGEMNPQALAQEYETDPNQPLFILDGFESSLQAINDLNMDRIESISILKDASATAIYGSKAANGVIVVETKKPEAGRLQLSYNGSLQVAWADLSDYNLMNSEQKLQFELLSGEYGALDSNGLPIGESQRNSYFNRRRLVDMGHDTYWMNEPLQNAVSHTHNLYIQGGDQSFRYGAGLSYNKNEGVMKGSKRDVINGNVNLTYRVDNFNFTNQTIINNVSSNNETVPFSRFSEMNPFYVKYDEATGTPPKYVFHENTTYIWNPVWDMQQNSFKKGDITTITDNFQFEWRASRQLRIRGNLQYQLQKSTNESYTSPNETSQTKLEDKKRGSYSNSNTTNNSYSGRINATYGTAIGAHTINAVGGMQFSEKNNRSYSFAASGYTSDTFWNPNFSSGYPEGTKPTSTDSKTRNVSYYANGNYSYDMRYLLDFNWTMSGASQFGIDDPFTTTWSVGVGWNIHNEKWFKSSETINFLKLRASYGNPGNQNYDAKLAASIYDFYTIYDNPFGIANIIQQWGNNGLKWQKTNTYNVGITATMFNNRLSFNADYQIRKTDPQLVRIDLPGSTGVTSAPMNVGGTDNRSISVTATYYILKKYDFNWYISGNVNHYTTKYYGIGNLLEQYNEQGRVSSSLLRMYDGASTSGLYAVRSLGIDPATGNELLLKKNGTPTYEWNSDDEVLVGDSNPDFQGNFSTSFLYKGFSFGASFSFKMGGDVSLNTLMSKVENISGEARKKNQDIRALTDRWKKPGDIAKYKRIDDTTTSHITTRFIKTENTFSCGSINVGYRTSNAKFLNTIGASSIDIRFYMNDIFRISNIKEERGLSYPFQRSCTMSFGLSF</sequence>
<evidence type="ECO:0000313" key="10">
    <source>
        <dbReference type="EMBL" id="TGG36287.1"/>
    </source>
</evidence>
<dbReference type="InterPro" id="IPR039426">
    <property type="entry name" value="TonB-dep_rcpt-like"/>
</dbReference>
<evidence type="ECO:0000313" key="11">
    <source>
        <dbReference type="Proteomes" id="UP000297635"/>
    </source>
</evidence>
<dbReference type="InterPro" id="IPR023997">
    <property type="entry name" value="TonB-dep_OMP_SusC/RagA_CS"/>
</dbReference>
<keyword evidence="6 7" id="KW-0998">Cell outer membrane</keyword>
<dbReference type="GO" id="GO:0009279">
    <property type="term" value="C:cell outer membrane"/>
    <property type="evidence" value="ECO:0007669"/>
    <property type="project" value="UniProtKB-SubCell"/>
</dbReference>
<comment type="subcellular location">
    <subcellularLocation>
        <location evidence="1 7">Cell outer membrane</location>
        <topology evidence="1 7">Multi-pass membrane protein</topology>
    </subcellularLocation>
</comment>
<dbReference type="EMBL" id="SJSA01000002">
    <property type="protein sequence ID" value="TGG36287.1"/>
    <property type="molecule type" value="Genomic_DNA"/>
</dbReference>
<evidence type="ECO:0000256" key="1">
    <source>
        <dbReference type="ARBA" id="ARBA00004571"/>
    </source>
</evidence>
<dbReference type="NCBIfam" id="TIGR04056">
    <property type="entry name" value="OMP_RagA_SusC"/>
    <property type="match status" value="1"/>
</dbReference>
<dbReference type="Proteomes" id="UP000297635">
    <property type="component" value="Unassembled WGS sequence"/>
</dbReference>
<feature type="region of interest" description="Disordered" evidence="8">
    <location>
        <begin position="464"/>
        <end position="499"/>
    </location>
</feature>
<keyword evidence="2 7" id="KW-0813">Transport</keyword>
<evidence type="ECO:0000256" key="2">
    <source>
        <dbReference type="ARBA" id="ARBA00022448"/>
    </source>
</evidence>
<feature type="compositionally biased region" description="Low complexity" evidence="8">
    <location>
        <begin position="487"/>
        <end position="499"/>
    </location>
</feature>
<feature type="compositionally biased region" description="Polar residues" evidence="8">
    <location>
        <begin position="464"/>
        <end position="478"/>
    </location>
</feature>
<evidence type="ECO:0000256" key="7">
    <source>
        <dbReference type="PROSITE-ProRule" id="PRU01360"/>
    </source>
</evidence>
<dbReference type="InterPro" id="IPR023996">
    <property type="entry name" value="TonB-dep_OMP_SusC/RagA"/>
</dbReference>
<gene>
    <name evidence="10" type="ORF">EZ315_10465</name>
</gene>
<evidence type="ECO:0000256" key="4">
    <source>
        <dbReference type="ARBA" id="ARBA00022692"/>
    </source>
</evidence>
<dbReference type="NCBIfam" id="TIGR04057">
    <property type="entry name" value="SusC_RagA_signa"/>
    <property type="match status" value="1"/>
</dbReference>
<comment type="similarity">
    <text evidence="7">Belongs to the TonB-dependent receptor family.</text>
</comment>
<organism evidence="10 11">
    <name type="scientific">Duncaniella freteri</name>
    <dbReference type="NCBI Taxonomy" id="2530391"/>
    <lineage>
        <taxon>Bacteria</taxon>
        <taxon>Pseudomonadati</taxon>
        <taxon>Bacteroidota</taxon>
        <taxon>Bacteroidia</taxon>
        <taxon>Bacteroidales</taxon>
        <taxon>Muribaculaceae</taxon>
        <taxon>Duncaniella</taxon>
    </lineage>
</organism>
<dbReference type="AlphaFoldDB" id="A0A4Z0V298"/>
<dbReference type="Gene3D" id="2.170.130.10">
    <property type="entry name" value="TonB-dependent receptor, plug domain"/>
    <property type="match status" value="1"/>
</dbReference>